<evidence type="ECO:0000313" key="2">
    <source>
        <dbReference type="Proteomes" id="UP001500279"/>
    </source>
</evidence>
<dbReference type="Proteomes" id="UP001500279">
    <property type="component" value="Unassembled WGS sequence"/>
</dbReference>
<evidence type="ECO:0000313" key="1">
    <source>
        <dbReference type="EMBL" id="GAA0740911.1"/>
    </source>
</evidence>
<dbReference type="RefSeq" id="WP_141286875.1">
    <property type="nucleotide sequence ID" value="NZ_BAAAEW010000003.1"/>
</dbReference>
<name>A0ABN1JJ36_9BURK</name>
<sequence>MSDKPKKAAGYSPDMTLACETLLVLLLRAFGELGSGLRLIGGLVPRYLAPESPPDVPAHVGSNDVDVVLDVAVLAGLQTPGDLRARLENAGFAPFQNGKGGESRWQWEREIDGNWMRVDLLVNTTDFQDFKQVPIADGSLFAGGMPFAAMATDWCRERSLTVALPDGGETATEVVRHADAGAFIALKALALGRQEPKDVADIVHVLRYLPGSWSALSALFVERLRPRGPYQQALRTALDALDLHFCDDAQTEGFLKDGPSRFSEFHDILDEDERLLEQRNVSALVTAFLGSVEASGAWAFNKGRRSVRMTGRPGRIPRRAGALR</sequence>
<accession>A0ABN1JJ36</accession>
<evidence type="ECO:0008006" key="3">
    <source>
        <dbReference type="Google" id="ProtNLM"/>
    </source>
</evidence>
<reference evidence="1 2" key="1">
    <citation type="journal article" date="2019" name="Int. J. Syst. Evol. Microbiol.">
        <title>The Global Catalogue of Microorganisms (GCM) 10K type strain sequencing project: providing services to taxonomists for standard genome sequencing and annotation.</title>
        <authorList>
            <consortium name="The Broad Institute Genomics Platform"/>
            <consortium name="The Broad Institute Genome Sequencing Center for Infectious Disease"/>
            <person name="Wu L."/>
            <person name="Ma J."/>
        </authorList>
    </citation>
    <scope>NUCLEOTIDE SEQUENCE [LARGE SCALE GENOMIC DNA]</scope>
    <source>
        <strain evidence="1 2">JCM 15503</strain>
    </source>
</reference>
<protein>
    <recommendedName>
        <fullName evidence="3">Nucleotidyltransferase family protein</fullName>
    </recommendedName>
</protein>
<keyword evidence="2" id="KW-1185">Reference proteome</keyword>
<comment type="caution">
    <text evidence="1">The sequence shown here is derived from an EMBL/GenBank/DDBJ whole genome shotgun (WGS) entry which is preliminary data.</text>
</comment>
<dbReference type="EMBL" id="BAAAEW010000003">
    <property type="protein sequence ID" value="GAA0740911.1"/>
    <property type="molecule type" value="Genomic_DNA"/>
</dbReference>
<organism evidence="1 2">
    <name type="scientific">Ideonella azotifigens</name>
    <dbReference type="NCBI Taxonomy" id="513160"/>
    <lineage>
        <taxon>Bacteria</taxon>
        <taxon>Pseudomonadati</taxon>
        <taxon>Pseudomonadota</taxon>
        <taxon>Betaproteobacteria</taxon>
        <taxon>Burkholderiales</taxon>
        <taxon>Sphaerotilaceae</taxon>
        <taxon>Ideonella</taxon>
    </lineage>
</organism>
<gene>
    <name evidence="1" type="ORF">GCM10009107_03000</name>
</gene>
<proteinExistence type="predicted"/>